<gene>
    <name evidence="2" type="ORF">AMQ74_00335</name>
</gene>
<dbReference type="SMART" id="SM00450">
    <property type="entry name" value="RHOD"/>
    <property type="match status" value="1"/>
</dbReference>
<sequence length="136" mass="15162">MDIIKDVKWPEGVKEAILNDDVETVKKLMKTADDFLLQFKPKIITVEEFKTLIAKNEKIIIFDLRDTKSFGESSIRGSINVPYGIGLSEKVNSIGNKKIVLTCFAGKLSNVAGDLLNKEGFDNVYVLQGGMMAYNK</sequence>
<evidence type="ECO:0000313" key="3">
    <source>
        <dbReference type="Proteomes" id="UP000075578"/>
    </source>
</evidence>
<dbReference type="InterPro" id="IPR001763">
    <property type="entry name" value="Rhodanese-like_dom"/>
</dbReference>
<dbReference type="InterPro" id="IPR036873">
    <property type="entry name" value="Rhodanese-like_dom_sf"/>
</dbReference>
<dbReference type="AlphaFoldDB" id="A0A150J8M1"/>
<dbReference type="Pfam" id="PF00581">
    <property type="entry name" value="Rhodanese"/>
    <property type="match status" value="1"/>
</dbReference>
<organism evidence="2 3">
    <name type="scientific">Candidatus Methanofastidiosum methylothiophilum</name>
    <dbReference type="NCBI Taxonomy" id="1705564"/>
    <lineage>
        <taxon>Archaea</taxon>
        <taxon>Methanobacteriati</taxon>
        <taxon>Methanobacteriota</taxon>
        <taxon>Stenosarchaea group</taxon>
        <taxon>Candidatus Methanofastidiosia</taxon>
        <taxon>Candidatus Methanofastidiosales</taxon>
        <taxon>Candidatus Methanofastidiosaceae</taxon>
        <taxon>Candidatus Methanofastidiosum</taxon>
    </lineage>
</organism>
<name>A0A150J8M1_9EURY</name>
<accession>A0A150J8M1</accession>
<evidence type="ECO:0000259" key="1">
    <source>
        <dbReference type="PROSITE" id="PS50206"/>
    </source>
</evidence>
<dbReference type="Proteomes" id="UP000075578">
    <property type="component" value="Unassembled WGS sequence"/>
</dbReference>
<dbReference type="PANTHER" id="PTHR43031">
    <property type="entry name" value="FAD-DEPENDENT OXIDOREDUCTASE"/>
    <property type="match status" value="1"/>
</dbReference>
<proteinExistence type="predicted"/>
<dbReference type="EMBL" id="LNGD01000011">
    <property type="protein sequence ID" value="KYC53592.1"/>
    <property type="molecule type" value="Genomic_DNA"/>
</dbReference>
<dbReference type="PROSITE" id="PS50206">
    <property type="entry name" value="RHODANESE_3"/>
    <property type="match status" value="1"/>
</dbReference>
<dbReference type="Gene3D" id="3.40.250.10">
    <property type="entry name" value="Rhodanese-like domain"/>
    <property type="match status" value="1"/>
</dbReference>
<feature type="domain" description="Rhodanese" evidence="1">
    <location>
        <begin position="55"/>
        <end position="136"/>
    </location>
</feature>
<evidence type="ECO:0000313" key="2">
    <source>
        <dbReference type="EMBL" id="KYC53592.1"/>
    </source>
</evidence>
<dbReference type="PANTHER" id="PTHR43031:SF1">
    <property type="entry name" value="PYRIDINE NUCLEOTIDE-DISULPHIDE OXIDOREDUCTASE"/>
    <property type="match status" value="1"/>
</dbReference>
<dbReference type="SUPFAM" id="SSF52821">
    <property type="entry name" value="Rhodanese/Cell cycle control phosphatase"/>
    <property type="match status" value="1"/>
</dbReference>
<reference evidence="2 3" key="1">
    <citation type="journal article" date="2016" name="ISME J.">
        <title>Chasing the elusive Euryarchaeota class WSA2: genomes reveal a uniquely fastidious methyl-reducing methanogen.</title>
        <authorList>
            <person name="Nobu M.K."/>
            <person name="Narihiro T."/>
            <person name="Kuroda K."/>
            <person name="Mei R."/>
            <person name="Liu W.T."/>
        </authorList>
    </citation>
    <scope>NUCLEOTIDE SEQUENCE [LARGE SCALE GENOMIC DNA]</scope>
    <source>
        <strain evidence="2">U1lsi0528_Bin089</strain>
    </source>
</reference>
<dbReference type="CDD" id="cd00158">
    <property type="entry name" value="RHOD"/>
    <property type="match status" value="1"/>
</dbReference>
<dbReference type="InterPro" id="IPR050229">
    <property type="entry name" value="GlpE_sulfurtransferase"/>
</dbReference>
<comment type="caution">
    <text evidence="2">The sequence shown here is derived from an EMBL/GenBank/DDBJ whole genome shotgun (WGS) entry which is preliminary data.</text>
</comment>
<protein>
    <submittedName>
        <fullName evidence="2">Molybdopterin biosynthesis-like protein MoeZ</fullName>
    </submittedName>
</protein>